<proteinExistence type="predicted"/>
<gene>
    <name evidence="2" type="ORF">Poly30_22600</name>
</gene>
<feature type="chain" id="PRO_5021743675" description="YHS domain protein" evidence="1">
    <location>
        <begin position="23"/>
        <end position="304"/>
    </location>
</feature>
<organism evidence="2 3">
    <name type="scientific">Saltatorellus ferox</name>
    <dbReference type="NCBI Taxonomy" id="2528018"/>
    <lineage>
        <taxon>Bacteria</taxon>
        <taxon>Pseudomonadati</taxon>
        <taxon>Planctomycetota</taxon>
        <taxon>Planctomycetia</taxon>
        <taxon>Planctomycetia incertae sedis</taxon>
        <taxon>Saltatorellus</taxon>
    </lineage>
</organism>
<dbReference type="OrthoDB" id="288659at2"/>
<dbReference type="Proteomes" id="UP000320390">
    <property type="component" value="Chromosome"/>
</dbReference>
<evidence type="ECO:0000313" key="3">
    <source>
        <dbReference type="Proteomes" id="UP000320390"/>
    </source>
</evidence>
<sequence precursor="true">MRCLFYSIASILLLTFAFGVPAAGALTASTPDSVNTECPVSGQPVKAGMEVETKGGNIGVCCGKCKAAVEGWSETKKAEFVATFATQDGEASPEAEAAASWDGDPYLLTTCAASGRPIDVKGTPTTKVVDGRELKFCCGGCAEAVAADPAKWLEKVDKAQIAAQAPIYPMDTCCVSGEPLMEKNDAGEMAYIGTDVIVKNRLFRVCCAMCAKKVTAEPDAFALQLNAAVMEQQGKDYVLEACVVNDKGDINKESAKAFVVGGRLLKTCCGGCEAKVHADPTTYVAKVDAALAAQREKAAASAGK</sequence>
<dbReference type="EMBL" id="CP036434">
    <property type="protein sequence ID" value="QDV06745.1"/>
    <property type="molecule type" value="Genomic_DNA"/>
</dbReference>
<evidence type="ECO:0008006" key="4">
    <source>
        <dbReference type="Google" id="ProtNLM"/>
    </source>
</evidence>
<keyword evidence="1" id="KW-0732">Signal</keyword>
<evidence type="ECO:0000256" key="1">
    <source>
        <dbReference type="SAM" id="SignalP"/>
    </source>
</evidence>
<accession>A0A518ERS1</accession>
<evidence type="ECO:0000313" key="2">
    <source>
        <dbReference type="EMBL" id="QDV06745.1"/>
    </source>
</evidence>
<dbReference type="RefSeq" id="WP_145197192.1">
    <property type="nucleotide sequence ID" value="NZ_CP036434.1"/>
</dbReference>
<protein>
    <recommendedName>
        <fullName evidence="4">YHS domain protein</fullName>
    </recommendedName>
</protein>
<feature type="signal peptide" evidence="1">
    <location>
        <begin position="1"/>
        <end position="22"/>
    </location>
</feature>
<name>A0A518ERS1_9BACT</name>
<keyword evidence="3" id="KW-1185">Reference proteome</keyword>
<dbReference type="AlphaFoldDB" id="A0A518ERS1"/>
<reference evidence="2 3" key="1">
    <citation type="submission" date="2019-02" db="EMBL/GenBank/DDBJ databases">
        <title>Deep-cultivation of Planctomycetes and their phenomic and genomic characterization uncovers novel biology.</title>
        <authorList>
            <person name="Wiegand S."/>
            <person name="Jogler M."/>
            <person name="Boedeker C."/>
            <person name="Pinto D."/>
            <person name="Vollmers J."/>
            <person name="Rivas-Marin E."/>
            <person name="Kohn T."/>
            <person name="Peeters S.H."/>
            <person name="Heuer A."/>
            <person name="Rast P."/>
            <person name="Oberbeckmann S."/>
            <person name="Bunk B."/>
            <person name="Jeske O."/>
            <person name="Meyerdierks A."/>
            <person name="Storesund J.E."/>
            <person name="Kallscheuer N."/>
            <person name="Luecker S."/>
            <person name="Lage O.M."/>
            <person name="Pohl T."/>
            <person name="Merkel B.J."/>
            <person name="Hornburger P."/>
            <person name="Mueller R.-W."/>
            <person name="Bruemmer F."/>
            <person name="Labrenz M."/>
            <person name="Spormann A.M."/>
            <person name="Op den Camp H."/>
            <person name="Overmann J."/>
            <person name="Amann R."/>
            <person name="Jetten M.S.M."/>
            <person name="Mascher T."/>
            <person name="Medema M.H."/>
            <person name="Devos D.P."/>
            <person name="Kaster A.-K."/>
            <person name="Ovreas L."/>
            <person name="Rohde M."/>
            <person name="Galperin M.Y."/>
            <person name="Jogler C."/>
        </authorList>
    </citation>
    <scope>NUCLEOTIDE SEQUENCE [LARGE SCALE GENOMIC DNA]</scope>
    <source>
        <strain evidence="2 3">Poly30</strain>
    </source>
</reference>